<evidence type="ECO:0000256" key="2">
    <source>
        <dbReference type="ARBA" id="ARBA00004651"/>
    </source>
</evidence>
<dbReference type="PANTHER" id="PTHR44936:SF10">
    <property type="entry name" value="SENSOR PROTEIN RSTB"/>
    <property type="match status" value="1"/>
</dbReference>
<dbReference type="InterPro" id="IPR003661">
    <property type="entry name" value="HisK_dim/P_dom"/>
</dbReference>
<dbReference type="InterPro" id="IPR003594">
    <property type="entry name" value="HATPase_dom"/>
</dbReference>
<dbReference type="SUPFAM" id="SSF55874">
    <property type="entry name" value="ATPase domain of HSP90 chaperone/DNA topoisomerase II/histidine kinase"/>
    <property type="match status" value="1"/>
</dbReference>
<keyword evidence="10" id="KW-0812">Transmembrane</keyword>
<keyword evidence="13" id="KW-1185">Reference proteome</keyword>
<keyword evidence="10" id="KW-1133">Transmembrane helix</keyword>
<gene>
    <name evidence="12" type="ORF">CWE06_09960</name>
</gene>
<reference evidence="12 13" key="1">
    <citation type="journal article" date="2011" name="Front. Microbiol.">
        <title>Genomic signatures of strain selection and enhancement in Bacillus atrophaeus var. globigii, a historical biowarfare simulant.</title>
        <authorList>
            <person name="Gibbons H.S."/>
            <person name="Broomall S.M."/>
            <person name="McNew L.A."/>
            <person name="Daligault H."/>
            <person name="Chapman C."/>
            <person name="Bruce D."/>
            <person name="Karavis M."/>
            <person name="Krepps M."/>
            <person name="McGregor P.A."/>
            <person name="Hong C."/>
            <person name="Park K.H."/>
            <person name="Akmal A."/>
            <person name="Feldman A."/>
            <person name="Lin J.S."/>
            <person name="Chang W.E."/>
            <person name="Higgs B.W."/>
            <person name="Demirev P."/>
            <person name="Lindquist J."/>
            <person name="Liem A."/>
            <person name="Fochler E."/>
            <person name="Read T.D."/>
            <person name="Tapia R."/>
            <person name="Johnson S."/>
            <person name="Bishop-Lilly K.A."/>
            <person name="Detter C."/>
            <person name="Han C."/>
            <person name="Sozhamannan S."/>
            <person name="Rosenzweig C.N."/>
            <person name="Skowronski E.W."/>
        </authorList>
    </citation>
    <scope>NUCLEOTIDE SEQUENCE [LARGE SCALE GENOMIC DNA]</scope>
    <source>
        <strain evidence="12 13">AK5</strain>
    </source>
</reference>
<organism evidence="12 13">
    <name type="scientific">Aliidiomarina haloalkalitolerans</name>
    <dbReference type="NCBI Taxonomy" id="859059"/>
    <lineage>
        <taxon>Bacteria</taxon>
        <taxon>Pseudomonadati</taxon>
        <taxon>Pseudomonadota</taxon>
        <taxon>Gammaproteobacteria</taxon>
        <taxon>Alteromonadales</taxon>
        <taxon>Idiomarinaceae</taxon>
        <taxon>Aliidiomarina</taxon>
    </lineage>
</organism>
<keyword evidence="5" id="KW-0597">Phosphoprotein</keyword>
<proteinExistence type="predicted"/>
<comment type="caution">
    <text evidence="12">The sequence shown here is derived from an EMBL/GenBank/DDBJ whole genome shotgun (WGS) entry which is preliminary data.</text>
</comment>
<evidence type="ECO:0000256" key="3">
    <source>
        <dbReference type="ARBA" id="ARBA00012438"/>
    </source>
</evidence>
<dbReference type="Gene3D" id="3.30.565.10">
    <property type="entry name" value="Histidine kinase-like ATPase, C-terminal domain"/>
    <property type="match status" value="1"/>
</dbReference>
<dbReference type="PANTHER" id="PTHR44936">
    <property type="entry name" value="SENSOR PROTEIN CREC"/>
    <property type="match status" value="1"/>
</dbReference>
<dbReference type="InterPro" id="IPR036890">
    <property type="entry name" value="HATPase_C_sf"/>
</dbReference>
<dbReference type="EC" id="2.7.13.3" evidence="3"/>
<dbReference type="Proteomes" id="UP000288212">
    <property type="component" value="Unassembled WGS sequence"/>
</dbReference>
<evidence type="ECO:0000256" key="10">
    <source>
        <dbReference type="SAM" id="Phobius"/>
    </source>
</evidence>
<feature type="transmembrane region" description="Helical" evidence="10">
    <location>
        <begin position="124"/>
        <end position="143"/>
    </location>
</feature>
<evidence type="ECO:0000256" key="5">
    <source>
        <dbReference type="ARBA" id="ARBA00022553"/>
    </source>
</evidence>
<dbReference type="Pfam" id="PF00512">
    <property type="entry name" value="HisKA"/>
    <property type="match status" value="1"/>
</dbReference>
<dbReference type="RefSeq" id="WP_126793665.1">
    <property type="nucleotide sequence ID" value="NZ_PIPI01000007.1"/>
</dbReference>
<evidence type="ECO:0000259" key="11">
    <source>
        <dbReference type="PROSITE" id="PS50109"/>
    </source>
</evidence>
<keyword evidence="7" id="KW-0547">Nucleotide-binding</keyword>
<protein>
    <recommendedName>
        <fullName evidence="3">histidine kinase</fullName>
        <ecNumber evidence="3">2.7.13.3</ecNumber>
    </recommendedName>
</protein>
<dbReference type="EMBL" id="PIPI01000007">
    <property type="protein sequence ID" value="RUO18908.1"/>
    <property type="molecule type" value="Genomic_DNA"/>
</dbReference>
<keyword evidence="8 12" id="KW-0418">Kinase</keyword>
<evidence type="ECO:0000256" key="4">
    <source>
        <dbReference type="ARBA" id="ARBA00022475"/>
    </source>
</evidence>
<evidence type="ECO:0000256" key="1">
    <source>
        <dbReference type="ARBA" id="ARBA00000085"/>
    </source>
</evidence>
<dbReference type="GO" id="GO:0000155">
    <property type="term" value="F:phosphorelay sensor kinase activity"/>
    <property type="evidence" value="ECO:0007669"/>
    <property type="project" value="InterPro"/>
</dbReference>
<keyword evidence="4" id="KW-1003">Cell membrane</keyword>
<keyword evidence="10" id="KW-0472">Membrane</keyword>
<dbReference type="Pfam" id="PF02518">
    <property type="entry name" value="HATPase_c"/>
    <property type="match status" value="1"/>
</dbReference>
<feature type="domain" description="Histidine kinase" evidence="11">
    <location>
        <begin position="202"/>
        <end position="409"/>
    </location>
</feature>
<dbReference type="GO" id="GO:0005524">
    <property type="term" value="F:ATP binding"/>
    <property type="evidence" value="ECO:0007669"/>
    <property type="project" value="UniProtKB-KW"/>
</dbReference>
<keyword evidence="9" id="KW-0067">ATP-binding</keyword>
<dbReference type="InterPro" id="IPR004358">
    <property type="entry name" value="Sig_transdc_His_kin-like_C"/>
</dbReference>
<dbReference type="GO" id="GO:0005886">
    <property type="term" value="C:plasma membrane"/>
    <property type="evidence" value="ECO:0007669"/>
    <property type="project" value="UniProtKB-SubCell"/>
</dbReference>
<evidence type="ECO:0000256" key="6">
    <source>
        <dbReference type="ARBA" id="ARBA00022679"/>
    </source>
</evidence>
<evidence type="ECO:0000256" key="7">
    <source>
        <dbReference type="ARBA" id="ARBA00022741"/>
    </source>
</evidence>
<dbReference type="PRINTS" id="PR00344">
    <property type="entry name" value="BCTRLSENSOR"/>
</dbReference>
<comment type="subcellular location">
    <subcellularLocation>
        <location evidence="2">Cell membrane</location>
        <topology evidence="2">Multi-pass membrane protein</topology>
    </subcellularLocation>
</comment>
<dbReference type="InterPro" id="IPR005467">
    <property type="entry name" value="His_kinase_dom"/>
</dbReference>
<dbReference type="SMART" id="SM00388">
    <property type="entry name" value="HisKA"/>
    <property type="match status" value="1"/>
</dbReference>
<comment type="catalytic activity">
    <reaction evidence="1">
        <text>ATP + protein L-histidine = ADP + protein N-phospho-L-histidine.</text>
        <dbReference type="EC" id="2.7.13.3"/>
    </reaction>
</comment>
<evidence type="ECO:0000256" key="8">
    <source>
        <dbReference type="ARBA" id="ARBA00022777"/>
    </source>
</evidence>
<dbReference type="SUPFAM" id="SSF47384">
    <property type="entry name" value="Homodimeric domain of signal transducing histidine kinase"/>
    <property type="match status" value="1"/>
</dbReference>
<dbReference type="Gene3D" id="1.10.287.130">
    <property type="match status" value="1"/>
</dbReference>
<dbReference type="PROSITE" id="PS50109">
    <property type="entry name" value="HIS_KIN"/>
    <property type="match status" value="1"/>
</dbReference>
<evidence type="ECO:0000313" key="12">
    <source>
        <dbReference type="EMBL" id="RUO18908.1"/>
    </source>
</evidence>
<accession>A0A432VRG7</accession>
<dbReference type="OrthoDB" id="9804645at2"/>
<name>A0A432VRG7_9GAMM</name>
<dbReference type="CDD" id="cd00082">
    <property type="entry name" value="HisKA"/>
    <property type="match status" value="1"/>
</dbReference>
<sequence length="411" mass="46604">MRRLAFHFYGFLLLAVVGLGWTIEQLWSSQQNDMPAWVEPLAESFVNLSQYIERPEQLEQALDLPVQVVSAGQVRWPSAQQSKFAAGEPVILFGDSTQLYVYIQHRDDIWRIGPVIDETESPTYAYHLLFFLLLAAVTTVWLWPLSRDLKRLEHHLRYVSQPDQKPLELSKRSLVFPLASSFNAMRERIWYLLGIQRDLTHAVSHDLRTPLARMKFALALPDSPAKTEALQEDVAEMEEIVDTLLDYARMEAQEELMEREDVDVSELCLHVVEKYQRNATQKIELECPEHAVFRCDGHYIERALNNLLQNASRYATSCIRVVVASPSVPNGGGLTIHVDDDGPGIPASERQKILKPFVRLEESRSRDSGGAGLGLTIVSRIMEWHGGRIDISDSPLGGARFSLILPEPPKI</sequence>
<dbReference type="InterPro" id="IPR036097">
    <property type="entry name" value="HisK_dim/P_sf"/>
</dbReference>
<dbReference type="AlphaFoldDB" id="A0A432VRG7"/>
<evidence type="ECO:0000256" key="9">
    <source>
        <dbReference type="ARBA" id="ARBA00022840"/>
    </source>
</evidence>
<dbReference type="SMART" id="SM00387">
    <property type="entry name" value="HATPase_c"/>
    <property type="match status" value="1"/>
</dbReference>
<evidence type="ECO:0000313" key="13">
    <source>
        <dbReference type="Proteomes" id="UP000288212"/>
    </source>
</evidence>
<dbReference type="InterPro" id="IPR050980">
    <property type="entry name" value="2C_sensor_his_kinase"/>
</dbReference>
<keyword evidence="6" id="KW-0808">Transferase</keyword>